<gene>
    <name evidence="3" type="ORF">BOLC7T41471H</name>
</gene>
<feature type="compositionally biased region" description="Polar residues" evidence="1">
    <location>
        <begin position="344"/>
        <end position="354"/>
    </location>
</feature>
<organism evidence="3">
    <name type="scientific">Brassica oleracea</name>
    <name type="common">Wild cabbage</name>
    <dbReference type="NCBI Taxonomy" id="3712"/>
    <lineage>
        <taxon>Eukaryota</taxon>
        <taxon>Viridiplantae</taxon>
        <taxon>Streptophyta</taxon>
        <taxon>Embryophyta</taxon>
        <taxon>Tracheophyta</taxon>
        <taxon>Spermatophyta</taxon>
        <taxon>Magnoliopsida</taxon>
        <taxon>eudicotyledons</taxon>
        <taxon>Gunneridae</taxon>
        <taxon>Pentapetalae</taxon>
        <taxon>rosids</taxon>
        <taxon>malvids</taxon>
        <taxon>Brassicales</taxon>
        <taxon>Brassicaceae</taxon>
        <taxon>Brassiceae</taxon>
        <taxon>Brassica</taxon>
    </lineage>
</organism>
<dbReference type="PANTHER" id="PTHR31704">
    <property type="entry name" value="MYB/SANT-LIKE DNA-BINDING DOMAIN PROTEIN-RELATED"/>
    <property type="match status" value="1"/>
</dbReference>
<dbReference type="InterPro" id="IPR024752">
    <property type="entry name" value="Myb/SANT-like_dom"/>
</dbReference>
<dbReference type="EMBL" id="LR031876">
    <property type="protein sequence ID" value="VDD35911.1"/>
    <property type="molecule type" value="Genomic_DNA"/>
</dbReference>
<feature type="region of interest" description="Disordered" evidence="1">
    <location>
        <begin position="322"/>
        <end position="377"/>
    </location>
</feature>
<dbReference type="PANTHER" id="PTHR31704:SF54">
    <property type="entry name" value="MYB_SANT-LIKE DOMAIN-CONTAINING PROTEIN"/>
    <property type="match status" value="1"/>
</dbReference>
<sequence length="471" mass="53827">MPTKCKFISTYMISIFILNIRSLQISRLSLFSIDASFDLCLSSLHLSRSRPLSPSLSISTKTHLFSLSNLFIDLSGLSLSPSLSPLSSPSRRPSQARPLRLSLSGQPSEAQTLSELLALEDLCYLQGVLLLYNSEGCVRCLQQLEQQIVQVTEALCFQIVKVSGSQAQTLFKLTLSMAIDTWKPEETRYFFELYAEERRKGNKVGTSMNKVGKTNIMEAFEQRFKKNFPDWRPYKSKYDTSRKKYIKIKTLSQNRTELGFDDMGRIDMSDDWWSERERECPGIRRSVCKEISNMDMFEAKFGGVVVTGAEGWSAQHGEASLNSRVGEDDGDDEADSQPAAETQALETETQPQAPRQTQSSTQTHSRSSRAKRRRKEKDMVVEACVKWTEALEVKNKIAERMLERQEAFSIENVLEILYAFPEVREWSPLYEAAMEILIDNEGNRRAFVTMKTDEAKIRFLELRTKIKRDDD</sequence>
<feature type="region of interest" description="Disordered" evidence="1">
    <location>
        <begin position="83"/>
        <end position="103"/>
    </location>
</feature>
<evidence type="ECO:0000259" key="2">
    <source>
        <dbReference type="Pfam" id="PF12776"/>
    </source>
</evidence>
<evidence type="ECO:0000256" key="1">
    <source>
        <dbReference type="SAM" id="MobiDB-lite"/>
    </source>
</evidence>
<feature type="domain" description="Myb/SANT-like" evidence="2">
    <location>
        <begin position="181"/>
        <end position="275"/>
    </location>
</feature>
<feature type="compositionally biased region" description="Low complexity" evidence="1">
    <location>
        <begin position="355"/>
        <end position="365"/>
    </location>
</feature>
<evidence type="ECO:0000313" key="3">
    <source>
        <dbReference type="EMBL" id="VDD35911.1"/>
    </source>
</evidence>
<accession>A0A3P6EH87</accession>
<proteinExistence type="predicted"/>
<dbReference type="AlphaFoldDB" id="A0A3P6EH87"/>
<name>A0A3P6EH87_BRAOL</name>
<protein>
    <recommendedName>
        <fullName evidence="2">Myb/SANT-like domain-containing protein</fullName>
    </recommendedName>
</protein>
<reference evidence="3" key="1">
    <citation type="submission" date="2018-11" db="EMBL/GenBank/DDBJ databases">
        <authorList>
            <consortium name="Genoscope - CEA"/>
            <person name="William W."/>
        </authorList>
    </citation>
    <scope>NUCLEOTIDE SEQUENCE</scope>
</reference>
<dbReference type="Pfam" id="PF12776">
    <property type="entry name" value="Myb_DNA-bind_3"/>
    <property type="match status" value="1"/>
</dbReference>
<feature type="compositionally biased region" description="Basic residues" evidence="1">
    <location>
        <begin position="366"/>
        <end position="375"/>
    </location>
</feature>